<evidence type="ECO:0000259" key="7">
    <source>
        <dbReference type="SMART" id="SM00849"/>
    </source>
</evidence>
<keyword evidence="5 6" id="KW-0472">Membrane</keyword>
<name>A0A2X4XSS8_9GAMM</name>
<evidence type="ECO:0000313" key="8">
    <source>
        <dbReference type="EMBL" id="SQI39794.1"/>
    </source>
</evidence>
<feature type="transmembrane region" description="Helical" evidence="6">
    <location>
        <begin position="346"/>
        <end position="366"/>
    </location>
</feature>
<dbReference type="InterPro" id="IPR001279">
    <property type="entry name" value="Metallo-B-lactamas"/>
</dbReference>
<evidence type="ECO:0000256" key="1">
    <source>
        <dbReference type="ARBA" id="ARBA00004651"/>
    </source>
</evidence>
<dbReference type="SUPFAM" id="SSF56281">
    <property type="entry name" value="Metallo-hydrolase/oxidoreductase"/>
    <property type="match status" value="1"/>
</dbReference>
<keyword evidence="3 6" id="KW-0812">Transmembrane</keyword>
<dbReference type="PANTHER" id="PTHR30619:SF1">
    <property type="entry name" value="RECOMBINATION PROTEIN 2"/>
    <property type="match status" value="1"/>
</dbReference>
<dbReference type="KEGG" id="lri:NCTC12151_01424"/>
<feature type="transmembrane region" description="Helical" evidence="6">
    <location>
        <begin position="277"/>
        <end position="295"/>
    </location>
</feature>
<sequence>MELRLFFRLSFDAVAVAAAVGIVPLLFMAELPSPMVWWSMVFVACGAALFRYRLCRWISLTLAFFLWGTLCAGRLCDSIEHYAGQRAVVEGYVVSASLHLDRQAAGKIFYVDSVNGRPLSLTERLSLSLAFPMGTESIREQMQAGQRWRLSVDFRPVHSRLNEGGYDRQRGAMANGQPLIGRIKSAERLDDSPSFRQRLISRALEITAGLEYRDVLMALAFGERELMSKENRQRFMKTGTAHLMAISGLHVVFAGAFGAIGARGVQLLLPCRFIEPRFPLLVGWCTAAVYVWLAGANPPAARTLCAMSVYLALRLGGFHWSSWQIWLRCMAFLLVLDPMMAISDSFWLSCLAVAGLIFWFQCFPLAEKGGRFSFIGGWLSAQIAMMVLLLPLQFLLFHGLSLSSLFGNAVAIPVVSWLAVPLILCGLITLGVPAISSVFWWLADRSISFMMAALGYLEFGWIEVSTYGVVLSFLGWGVAVAWRFGLWHSCPYSLSVTLFLFFLPCWQNQSERWRVDMLDVGHGLAVVIRQRNEAVIYDTGQRWGETSMAEREIIPFLRWHGLKLVGIILSHQHADHSGGLEELRREYPDAWLKSSVNGLGEPCKQNEQWRWGILAFQSLWPVRLTDSAGNAESCVVRVDDGRFGILLTGDLEREQEQLLIAQYGSVLSSTLLQVPHHGSKTSSTAALLLAAQPQVAMASAAKFNPWRLPAKSVVTRYRQAGINWYSTSEEGQLSALFYHDNYHLFTLRAHIMPRWYHASFGSLHHNE</sequence>
<dbReference type="Gene3D" id="3.60.15.10">
    <property type="entry name" value="Ribonuclease Z/Hydroxyacylglutathione hydrolase-like"/>
    <property type="match status" value="1"/>
</dbReference>
<dbReference type="EMBL" id="LS483470">
    <property type="protein sequence ID" value="SQI39794.1"/>
    <property type="molecule type" value="Genomic_DNA"/>
</dbReference>
<feature type="transmembrane region" description="Helical" evidence="6">
    <location>
        <begin position="454"/>
        <end position="479"/>
    </location>
</feature>
<dbReference type="GO" id="GO:0030420">
    <property type="term" value="P:establishment of competence for transformation"/>
    <property type="evidence" value="ECO:0007669"/>
    <property type="project" value="InterPro"/>
</dbReference>
<keyword evidence="4 6" id="KW-1133">Transmembrane helix</keyword>
<dbReference type="Proteomes" id="UP000249005">
    <property type="component" value="Chromosome 1"/>
</dbReference>
<feature type="domain" description="Metallo-beta-lactamase" evidence="7">
    <location>
        <begin position="522"/>
        <end position="702"/>
    </location>
</feature>
<feature type="transmembrane region" description="Helical" evidence="6">
    <location>
        <begin position="378"/>
        <end position="397"/>
    </location>
</feature>
<proteinExistence type="predicted"/>
<organism evidence="8 9">
    <name type="scientific">Leminorella richardii</name>
    <dbReference type="NCBI Taxonomy" id="158841"/>
    <lineage>
        <taxon>Bacteria</taxon>
        <taxon>Pseudomonadati</taxon>
        <taxon>Pseudomonadota</taxon>
        <taxon>Gammaproteobacteria</taxon>
        <taxon>Enterobacterales</taxon>
        <taxon>Budviciaceae</taxon>
        <taxon>Leminorella</taxon>
    </lineage>
</organism>
<dbReference type="InterPro" id="IPR004477">
    <property type="entry name" value="ComEC_N"/>
</dbReference>
<evidence type="ECO:0000256" key="4">
    <source>
        <dbReference type="ARBA" id="ARBA00022989"/>
    </source>
</evidence>
<feature type="transmembrane region" description="Helical" evidence="6">
    <location>
        <begin position="307"/>
        <end position="326"/>
    </location>
</feature>
<dbReference type="GO" id="GO:0005886">
    <property type="term" value="C:plasma membrane"/>
    <property type="evidence" value="ECO:0007669"/>
    <property type="project" value="UniProtKB-SubCell"/>
</dbReference>
<feature type="transmembrane region" description="Helical" evidence="6">
    <location>
        <begin position="9"/>
        <end position="29"/>
    </location>
</feature>
<gene>
    <name evidence="8" type="ORF">NCTC12151_01424</name>
</gene>
<feature type="transmembrane region" description="Helical" evidence="6">
    <location>
        <begin position="241"/>
        <end position="265"/>
    </location>
</feature>
<dbReference type="InterPro" id="IPR004797">
    <property type="entry name" value="Competence_ComEC/Rec2"/>
</dbReference>
<dbReference type="CDD" id="cd07731">
    <property type="entry name" value="ComA-like_MBL-fold"/>
    <property type="match status" value="1"/>
</dbReference>
<feature type="transmembrane region" description="Helical" evidence="6">
    <location>
        <begin position="35"/>
        <end position="52"/>
    </location>
</feature>
<dbReference type="Pfam" id="PF00753">
    <property type="entry name" value="Lactamase_B"/>
    <property type="match status" value="1"/>
</dbReference>
<evidence type="ECO:0000256" key="6">
    <source>
        <dbReference type="SAM" id="Phobius"/>
    </source>
</evidence>
<dbReference type="SMART" id="SM00849">
    <property type="entry name" value="Lactamase_B"/>
    <property type="match status" value="1"/>
</dbReference>
<keyword evidence="9" id="KW-1185">Reference proteome</keyword>
<dbReference type="AlphaFoldDB" id="A0A2X4XSS8"/>
<dbReference type="Pfam" id="PF03772">
    <property type="entry name" value="Competence"/>
    <property type="match status" value="1"/>
</dbReference>
<evidence type="ECO:0000313" key="9">
    <source>
        <dbReference type="Proteomes" id="UP000249005"/>
    </source>
</evidence>
<dbReference type="OrthoDB" id="9761531at2"/>
<comment type="subcellular location">
    <subcellularLocation>
        <location evidence="1">Cell membrane</location>
        <topology evidence="1">Multi-pass membrane protein</topology>
    </subcellularLocation>
</comment>
<dbReference type="InterPro" id="IPR036866">
    <property type="entry name" value="RibonucZ/Hydroxyglut_hydro"/>
</dbReference>
<keyword evidence="2" id="KW-1003">Cell membrane</keyword>
<evidence type="ECO:0000256" key="2">
    <source>
        <dbReference type="ARBA" id="ARBA00022475"/>
    </source>
</evidence>
<accession>A0A2X4XSS8</accession>
<dbReference type="PANTHER" id="PTHR30619">
    <property type="entry name" value="DNA INTERNALIZATION/COMPETENCE PROTEIN COMEC/REC2"/>
    <property type="match status" value="1"/>
</dbReference>
<feature type="transmembrane region" description="Helical" evidence="6">
    <location>
        <begin position="417"/>
        <end position="442"/>
    </location>
</feature>
<dbReference type="Pfam" id="PF13567">
    <property type="entry name" value="DUF4131"/>
    <property type="match status" value="1"/>
</dbReference>
<evidence type="ECO:0000256" key="5">
    <source>
        <dbReference type="ARBA" id="ARBA00023136"/>
    </source>
</evidence>
<dbReference type="InterPro" id="IPR035681">
    <property type="entry name" value="ComA-like_MBL"/>
</dbReference>
<feature type="transmembrane region" description="Helical" evidence="6">
    <location>
        <begin position="485"/>
        <end position="506"/>
    </location>
</feature>
<dbReference type="NCBIfam" id="TIGR00361">
    <property type="entry name" value="ComEC_Rec2"/>
    <property type="match status" value="1"/>
</dbReference>
<dbReference type="InterPro" id="IPR052159">
    <property type="entry name" value="Competence_DNA_uptake"/>
</dbReference>
<dbReference type="InterPro" id="IPR025405">
    <property type="entry name" value="DUF4131"/>
</dbReference>
<protein>
    <submittedName>
        <fullName evidence="8">ComEC family competence protein</fullName>
    </submittedName>
</protein>
<dbReference type="RefSeq" id="WP_111740004.1">
    <property type="nucleotide sequence ID" value="NZ_LR698987.1"/>
</dbReference>
<reference evidence="8 9" key="1">
    <citation type="submission" date="2018-06" db="EMBL/GenBank/DDBJ databases">
        <authorList>
            <consortium name="Pathogen Informatics"/>
            <person name="Doyle S."/>
        </authorList>
    </citation>
    <scope>NUCLEOTIDE SEQUENCE [LARGE SCALE GENOMIC DNA]</scope>
    <source>
        <strain evidence="8 9">NCTC12151</strain>
    </source>
</reference>
<dbReference type="NCBIfam" id="TIGR00360">
    <property type="entry name" value="ComEC_N-term"/>
    <property type="match status" value="1"/>
</dbReference>
<evidence type="ECO:0000256" key="3">
    <source>
        <dbReference type="ARBA" id="ARBA00022692"/>
    </source>
</evidence>